<evidence type="ECO:0000313" key="5">
    <source>
        <dbReference type="Proteomes" id="UP001501508"/>
    </source>
</evidence>
<feature type="chain" id="PRO_5045982243" description="LysM domain-containing protein" evidence="2">
    <location>
        <begin position="27"/>
        <end position="613"/>
    </location>
</feature>
<evidence type="ECO:0000256" key="1">
    <source>
        <dbReference type="ARBA" id="ARBA00007734"/>
    </source>
</evidence>
<dbReference type="Pfam" id="PF01476">
    <property type="entry name" value="LysM"/>
    <property type="match status" value="3"/>
</dbReference>
<dbReference type="Gene3D" id="1.10.530.10">
    <property type="match status" value="1"/>
</dbReference>
<keyword evidence="2" id="KW-0732">Signal</keyword>
<dbReference type="EMBL" id="BAABEY010000010">
    <property type="protein sequence ID" value="GAA4433938.1"/>
    <property type="molecule type" value="Genomic_DNA"/>
</dbReference>
<dbReference type="SUPFAM" id="SSF53955">
    <property type="entry name" value="Lysozyme-like"/>
    <property type="match status" value="1"/>
</dbReference>
<name>A0ABP8LRU6_9BACT</name>
<dbReference type="PANTHER" id="PTHR33734:SF22">
    <property type="entry name" value="MEMBRANE-BOUND LYTIC MUREIN TRANSGLYCOSYLASE D"/>
    <property type="match status" value="1"/>
</dbReference>
<organism evidence="4 5">
    <name type="scientific">Ravibacter arvi</name>
    <dbReference type="NCBI Taxonomy" id="2051041"/>
    <lineage>
        <taxon>Bacteria</taxon>
        <taxon>Pseudomonadati</taxon>
        <taxon>Bacteroidota</taxon>
        <taxon>Cytophagia</taxon>
        <taxon>Cytophagales</taxon>
        <taxon>Spirosomataceae</taxon>
        <taxon>Ravibacter</taxon>
    </lineage>
</organism>
<feature type="signal peptide" evidence="2">
    <location>
        <begin position="1"/>
        <end position="26"/>
    </location>
</feature>
<proteinExistence type="inferred from homology"/>
<dbReference type="RefSeq" id="WP_345026791.1">
    <property type="nucleotide sequence ID" value="NZ_BAABEY010000010.1"/>
</dbReference>
<dbReference type="InterPro" id="IPR036779">
    <property type="entry name" value="LysM_dom_sf"/>
</dbReference>
<dbReference type="PROSITE" id="PS51782">
    <property type="entry name" value="LYSM"/>
    <property type="match status" value="3"/>
</dbReference>
<dbReference type="PROSITE" id="PS00922">
    <property type="entry name" value="TRANSGLYCOSYLASE"/>
    <property type="match status" value="1"/>
</dbReference>
<dbReference type="CDD" id="cd16894">
    <property type="entry name" value="MltD-like"/>
    <property type="match status" value="1"/>
</dbReference>
<evidence type="ECO:0000259" key="3">
    <source>
        <dbReference type="PROSITE" id="PS51782"/>
    </source>
</evidence>
<dbReference type="PANTHER" id="PTHR33734">
    <property type="entry name" value="LYSM DOMAIN-CONTAINING GPI-ANCHORED PROTEIN 2"/>
    <property type="match status" value="1"/>
</dbReference>
<dbReference type="Gene3D" id="3.10.350.10">
    <property type="entry name" value="LysM domain"/>
    <property type="match status" value="3"/>
</dbReference>
<feature type="domain" description="LysM" evidence="3">
    <location>
        <begin position="364"/>
        <end position="407"/>
    </location>
</feature>
<feature type="domain" description="LysM" evidence="3">
    <location>
        <begin position="501"/>
        <end position="544"/>
    </location>
</feature>
<gene>
    <name evidence="4" type="ORF">GCM10023091_08190</name>
</gene>
<sequence>MKKLNDVRLVSFSFAFAVFVSLGASAQQQAEEEASVEITEDTATVVSAIDLVPEIGEEQADSQVAPFILKDRFKYLQNEIPMRYNEHSHRYVDFFIDKRPSFTRRMLETKVLYFPIFEKALAAHNLPDELKYLPLIESGLDPRVISRAGAGGLWQFMRATGREFGLEQNQCIDERFHPEKSTQAACRYLRQLHNIFGDWEMALAAYNCGPGNVRRAIRRTGKSDFWGIYPVLPKETRNYVPQFVAMIYLMHYGKDHGIVPSELKLMPAADTIQVKGYLNLRTFAALGGFTMEDIYEQNPQLVGTYLPQSNEGFSLKIPAIKAALMADNLVAILDSSSKVTGDPGMQLADERSVRDGYELVSSKVRHTVRSGQTLSSIARQHGVTVAQLKAANRIKGSRLQRGQRLVIVKTVRRRLPDNVQLASAAKKAPAPATAVDSAVTLVAAVEAREDAEPGDLNAGEGDTVLVAQQEIRQKTRTEAIAPVNSRPAAAAKTVASTSKPRVHTIKRGESLIVIAKKYDVEVEELISFNNLKSKKVIAGKQLEIPRHEPVAEAQVAAKATAKVRDRVMYHVVQSGDTLWAISKRYGLSVDWIKKVNKIKGNALKAGMKILISG</sequence>
<reference evidence="5" key="1">
    <citation type="journal article" date="2019" name="Int. J. Syst. Evol. Microbiol.">
        <title>The Global Catalogue of Microorganisms (GCM) 10K type strain sequencing project: providing services to taxonomists for standard genome sequencing and annotation.</title>
        <authorList>
            <consortium name="The Broad Institute Genomics Platform"/>
            <consortium name="The Broad Institute Genome Sequencing Center for Infectious Disease"/>
            <person name="Wu L."/>
            <person name="Ma J."/>
        </authorList>
    </citation>
    <scope>NUCLEOTIDE SEQUENCE [LARGE SCALE GENOMIC DNA]</scope>
    <source>
        <strain evidence="5">JCM 31920</strain>
    </source>
</reference>
<dbReference type="InterPro" id="IPR008258">
    <property type="entry name" value="Transglycosylase_SLT_dom_1"/>
</dbReference>
<comment type="caution">
    <text evidence="4">The sequence shown here is derived from an EMBL/GenBank/DDBJ whole genome shotgun (WGS) entry which is preliminary data.</text>
</comment>
<dbReference type="SMART" id="SM00257">
    <property type="entry name" value="LysM"/>
    <property type="match status" value="3"/>
</dbReference>
<dbReference type="Proteomes" id="UP001501508">
    <property type="component" value="Unassembled WGS sequence"/>
</dbReference>
<dbReference type="InterPro" id="IPR023346">
    <property type="entry name" value="Lysozyme-like_dom_sf"/>
</dbReference>
<dbReference type="CDD" id="cd00118">
    <property type="entry name" value="LysM"/>
    <property type="match status" value="3"/>
</dbReference>
<dbReference type="InterPro" id="IPR000189">
    <property type="entry name" value="Transglyc_AS"/>
</dbReference>
<evidence type="ECO:0000256" key="2">
    <source>
        <dbReference type="SAM" id="SignalP"/>
    </source>
</evidence>
<dbReference type="Pfam" id="PF01464">
    <property type="entry name" value="SLT"/>
    <property type="match status" value="1"/>
</dbReference>
<keyword evidence="5" id="KW-1185">Reference proteome</keyword>
<feature type="domain" description="LysM" evidence="3">
    <location>
        <begin position="568"/>
        <end position="611"/>
    </location>
</feature>
<dbReference type="SUPFAM" id="SSF54106">
    <property type="entry name" value="LysM domain"/>
    <property type="match status" value="3"/>
</dbReference>
<dbReference type="InterPro" id="IPR018392">
    <property type="entry name" value="LysM"/>
</dbReference>
<comment type="similarity">
    <text evidence="1">Belongs to the transglycosylase Slt family.</text>
</comment>
<evidence type="ECO:0000313" key="4">
    <source>
        <dbReference type="EMBL" id="GAA4433938.1"/>
    </source>
</evidence>
<accession>A0ABP8LRU6</accession>
<protein>
    <recommendedName>
        <fullName evidence="3">LysM domain-containing protein</fullName>
    </recommendedName>
</protein>